<dbReference type="RefSeq" id="WP_145235288.1">
    <property type="nucleotide sequence ID" value="NZ_CP036273.1"/>
</dbReference>
<evidence type="ECO:0008006" key="4">
    <source>
        <dbReference type="Google" id="ProtNLM"/>
    </source>
</evidence>
<gene>
    <name evidence="2" type="ORF">ETAA1_12610</name>
</gene>
<organism evidence="2 3">
    <name type="scientific">Urbifossiella limnaea</name>
    <dbReference type="NCBI Taxonomy" id="2528023"/>
    <lineage>
        <taxon>Bacteria</taxon>
        <taxon>Pseudomonadati</taxon>
        <taxon>Planctomycetota</taxon>
        <taxon>Planctomycetia</taxon>
        <taxon>Gemmatales</taxon>
        <taxon>Gemmataceae</taxon>
        <taxon>Urbifossiella</taxon>
    </lineage>
</organism>
<name>A0A517XPC6_9BACT</name>
<protein>
    <recommendedName>
        <fullName evidence="4">Carboxypeptidase regulatory-like domain-containing protein</fullName>
    </recommendedName>
</protein>
<feature type="chain" id="PRO_5021876127" description="Carboxypeptidase regulatory-like domain-containing protein" evidence="1">
    <location>
        <begin position="27"/>
        <end position="193"/>
    </location>
</feature>
<dbReference type="EMBL" id="CP036273">
    <property type="protein sequence ID" value="QDU19354.1"/>
    <property type="molecule type" value="Genomic_DNA"/>
</dbReference>
<dbReference type="AlphaFoldDB" id="A0A517XPC6"/>
<evidence type="ECO:0000313" key="3">
    <source>
        <dbReference type="Proteomes" id="UP000319576"/>
    </source>
</evidence>
<keyword evidence="1" id="KW-0732">Signal</keyword>
<dbReference type="Pfam" id="PF13620">
    <property type="entry name" value="CarboxypepD_reg"/>
    <property type="match status" value="1"/>
</dbReference>
<reference evidence="2 3" key="1">
    <citation type="submission" date="2019-02" db="EMBL/GenBank/DDBJ databases">
        <title>Deep-cultivation of Planctomycetes and their phenomic and genomic characterization uncovers novel biology.</title>
        <authorList>
            <person name="Wiegand S."/>
            <person name="Jogler M."/>
            <person name="Boedeker C."/>
            <person name="Pinto D."/>
            <person name="Vollmers J."/>
            <person name="Rivas-Marin E."/>
            <person name="Kohn T."/>
            <person name="Peeters S.H."/>
            <person name="Heuer A."/>
            <person name="Rast P."/>
            <person name="Oberbeckmann S."/>
            <person name="Bunk B."/>
            <person name="Jeske O."/>
            <person name="Meyerdierks A."/>
            <person name="Storesund J.E."/>
            <person name="Kallscheuer N."/>
            <person name="Luecker S."/>
            <person name="Lage O.M."/>
            <person name="Pohl T."/>
            <person name="Merkel B.J."/>
            <person name="Hornburger P."/>
            <person name="Mueller R.-W."/>
            <person name="Bruemmer F."/>
            <person name="Labrenz M."/>
            <person name="Spormann A.M."/>
            <person name="Op den Camp H."/>
            <person name="Overmann J."/>
            <person name="Amann R."/>
            <person name="Jetten M.S.M."/>
            <person name="Mascher T."/>
            <person name="Medema M.H."/>
            <person name="Devos D.P."/>
            <person name="Kaster A.-K."/>
            <person name="Ovreas L."/>
            <person name="Rohde M."/>
            <person name="Galperin M.Y."/>
            <person name="Jogler C."/>
        </authorList>
    </citation>
    <scope>NUCLEOTIDE SEQUENCE [LARGE SCALE GENOMIC DNA]</scope>
    <source>
        <strain evidence="2 3">ETA_A1</strain>
    </source>
</reference>
<dbReference type="SUPFAM" id="SSF49464">
    <property type="entry name" value="Carboxypeptidase regulatory domain-like"/>
    <property type="match status" value="1"/>
</dbReference>
<keyword evidence="3" id="KW-1185">Reference proteome</keyword>
<feature type="signal peptide" evidence="1">
    <location>
        <begin position="1"/>
        <end position="26"/>
    </location>
</feature>
<dbReference type="InterPro" id="IPR008969">
    <property type="entry name" value="CarboxyPept-like_regulatory"/>
</dbReference>
<dbReference type="Proteomes" id="UP000319576">
    <property type="component" value="Chromosome"/>
</dbReference>
<sequence length="193" mass="21437" precursor="true">MVQSIRLLRPCSVLIALVGLPAIAHGQKVKGVVVDSTKQPIQGVSVELHPTGKNDSVHSVITNKDGVYEFNGLKYDAAYDIIYSHSNMDTVVISRLAESKAQEINNVMYRKGQPRPGLALLETLQSAERLLLLAASKEKAEEKQRLLARFDDETQRYLFGNTNLFLPGEDNTVAVYVTDRRRSVTALFKPVVK</sequence>
<accession>A0A517XPC6</accession>
<dbReference type="KEGG" id="uli:ETAA1_12610"/>
<evidence type="ECO:0000313" key="2">
    <source>
        <dbReference type="EMBL" id="QDU19354.1"/>
    </source>
</evidence>
<dbReference type="Gene3D" id="2.60.40.1120">
    <property type="entry name" value="Carboxypeptidase-like, regulatory domain"/>
    <property type="match status" value="1"/>
</dbReference>
<evidence type="ECO:0000256" key="1">
    <source>
        <dbReference type="SAM" id="SignalP"/>
    </source>
</evidence>
<proteinExistence type="predicted"/>